<evidence type="ECO:0000256" key="1">
    <source>
        <dbReference type="SAM" id="MobiDB-lite"/>
    </source>
</evidence>
<keyword evidence="4" id="KW-1185">Reference proteome</keyword>
<dbReference type="AlphaFoldDB" id="A0A7S8IDG2"/>
<sequence>MAKPEIRQAARRLRQQDGLSIKEIAAQLGVARSSVSTWVRDITLTPQQKARLDDRNKNHPAQREGSRAVEAKHRQLREQYQQEGRIKAREGDTLHSWGCMLYWAEGNKARNMIAFSNSDVDMMCLFIRFLRASMRISDDQICFRINCYASSEAQVLEIVEHWCDALKLTPTHARTHSINARPISSKKTSTKLKWGVCRLEVYDTRAIQHIYGAIQEYTGINKPKWLD</sequence>
<accession>A0A7S8IDG2</accession>
<dbReference type="PROSITE" id="PS50943">
    <property type="entry name" value="HTH_CROC1"/>
    <property type="match status" value="1"/>
</dbReference>
<organism evidence="3 4">
    <name type="scientific">Phototrophicus methaneseepsis</name>
    <dbReference type="NCBI Taxonomy" id="2710758"/>
    <lineage>
        <taxon>Bacteria</taxon>
        <taxon>Bacillati</taxon>
        <taxon>Chloroflexota</taxon>
        <taxon>Candidatus Thermofontia</taxon>
        <taxon>Phototrophicales</taxon>
        <taxon>Phototrophicaceae</taxon>
        <taxon>Phototrophicus</taxon>
    </lineage>
</organism>
<dbReference type="KEGG" id="pmet:G4Y79_17840"/>
<dbReference type="InterPro" id="IPR001387">
    <property type="entry name" value="Cro/C1-type_HTH"/>
</dbReference>
<reference evidence="3 4" key="1">
    <citation type="submission" date="2020-02" db="EMBL/GenBank/DDBJ databases">
        <authorList>
            <person name="Zheng R.K."/>
            <person name="Sun C.M."/>
        </authorList>
    </citation>
    <scope>NUCLEOTIDE SEQUENCE [LARGE SCALE GENOMIC DNA]</scope>
    <source>
        <strain evidence="4">rifampicinis</strain>
    </source>
</reference>
<dbReference type="EMBL" id="CP062983">
    <property type="protein sequence ID" value="QPC81537.1"/>
    <property type="molecule type" value="Genomic_DNA"/>
</dbReference>
<evidence type="ECO:0000259" key="2">
    <source>
        <dbReference type="PROSITE" id="PS50943"/>
    </source>
</evidence>
<proteinExistence type="predicted"/>
<feature type="domain" description="HTH cro/C1-type" evidence="2">
    <location>
        <begin position="11"/>
        <end position="36"/>
    </location>
</feature>
<dbReference type="Pfam" id="PF13384">
    <property type="entry name" value="HTH_23"/>
    <property type="match status" value="1"/>
</dbReference>
<gene>
    <name evidence="3" type="ORF">G4Y79_17840</name>
</gene>
<dbReference type="InterPro" id="IPR009057">
    <property type="entry name" value="Homeodomain-like_sf"/>
</dbReference>
<evidence type="ECO:0000313" key="3">
    <source>
        <dbReference type="EMBL" id="QPC81537.1"/>
    </source>
</evidence>
<protein>
    <submittedName>
        <fullName evidence="3">Helix-turn-helix domain-containing protein</fullName>
    </submittedName>
</protein>
<dbReference type="RefSeq" id="WP_195169609.1">
    <property type="nucleotide sequence ID" value="NZ_CP062983.1"/>
</dbReference>
<dbReference type="CDD" id="cd00093">
    <property type="entry name" value="HTH_XRE"/>
    <property type="match status" value="1"/>
</dbReference>
<evidence type="ECO:0000313" key="4">
    <source>
        <dbReference type="Proteomes" id="UP000594468"/>
    </source>
</evidence>
<dbReference type="Gene3D" id="1.10.10.60">
    <property type="entry name" value="Homeodomain-like"/>
    <property type="match status" value="1"/>
</dbReference>
<feature type="region of interest" description="Disordered" evidence="1">
    <location>
        <begin position="49"/>
        <end position="72"/>
    </location>
</feature>
<name>A0A7S8IDG2_9CHLR</name>
<feature type="compositionally biased region" description="Basic and acidic residues" evidence="1">
    <location>
        <begin position="50"/>
        <end position="72"/>
    </location>
</feature>
<dbReference type="SUPFAM" id="SSF46689">
    <property type="entry name" value="Homeodomain-like"/>
    <property type="match status" value="1"/>
</dbReference>
<dbReference type="Proteomes" id="UP000594468">
    <property type="component" value="Chromosome"/>
</dbReference>